<evidence type="ECO:0000256" key="1">
    <source>
        <dbReference type="SAM" id="MobiDB-lite"/>
    </source>
</evidence>
<sequence>MCVMDPCMVALHGLHPQLATTMPMRTAPRQRHPPRQRWLYSTAAPLLPPTASSPDATLDVGGAGFHHVTRQHGSPLPVPPRTTQSVSPDSWMTALAIDCLHCTDVGSNGAPRHSAVT</sequence>
<evidence type="ECO:0000313" key="2">
    <source>
        <dbReference type="EMBL" id="OQU87189.1"/>
    </source>
</evidence>
<protein>
    <submittedName>
        <fullName evidence="2">Uncharacterized protein</fullName>
    </submittedName>
</protein>
<gene>
    <name evidence="2" type="ORF">SORBI_3003G226950</name>
</gene>
<dbReference type="InParanoid" id="A0A1W0VYI4"/>
<accession>A0A1W0VYI4</accession>
<reference evidence="2 3" key="1">
    <citation type="journal article" date="2009" name="Nature">
        <title>The Sorghum bicolor genome and the diversification of grasses.</title>
        <authorList>
            <person name="Paterson A.H."/>
            <person name="Bowers J.E."/>
            <person name="Bruggmann R."/>
            <person name="Dubchak I."/>
            <person name="Grimwood J."/>
            <person name="Gundlach H."/>
            <person name="Haberer G."/>
            <person name="Hellsten U."/>
            <person name="Mitros T."/>
            <person name="Poliakov A."/>
            <person name="Schmutz J."/>
            <person name="Spannagl M."/>
            <person name="Tang H."/>
            <person name="Wang X."/>
            <person name="Wicker T."/>
            <person name="Bharti A.K."/>
            <person name="Chapman J."/>
            <person name="Feltus F.A."/>
            <person name="Gowik U."/>
            <person name="Grigoriev I.V."/>
            <person name="Lyons E."/>
            <person name="Maher C.A."/>
            <person name="Martis M."/>
            <person name="Narechania A."/>
            <person name="Otillar R.P."/>
            <person name="Penning B.W."/>
            <person name="Salamov A.A."/>
            <person name="Wang Y."/>
            <person name="Zhang L."/>
            <person name="Carpita N.C."/>
            <person name="Freeling M."/>
            <person name="Gingle A.R."/>
            <person name="Hash C.T."/>
            <person name="Keller B."/>
            <person name="Klein P."/>
            <person name="Kresovich S."/>
            <person name="McCann M.C."/>
            <person name="Ming R."/>
            <person name="Peterson D.G."/>
            <person name="Mehboob-ur-Rahman"/>
            <person name="Ware D."/>
            <person name="Westhoff P."/>
            <person name="Mayer K.F."/>
            <person name="Messing J."/>
            <person name="Rokhsar D.S."/>
        </authorList>
    </citation>
    <scope>NUCLEOTIDE SEQUENCE [LARGE SCALE GENOMIC DNA]</scope>
    <source>
        <strain evidence="3">cv. BTx623</strain>
    </source>
</reference>
<evidence type="ECO:0000313" key="3">
    <source>
        <dbReference type="Proteomes" id="UP000000768"/>
    </source>
</evidence>
<proteinExistence type="predicted"/>
<organism evidence="2 3">
    <name type="scientific">Sorghum bicolor</name>
    <name type="common">Sorghum</name>
    <name type="synonym">Sorghum vulgare</name>
    <dbReference type="NCBI Taxonomy" id="4558"/>
    <lineage>
        <taxon>Eukaryota</taxon>
        <taxon>Viridiplantae</taxon>
        <taxon>Streptophyta</taxon>
        <taxon>Embryophyta</taxon>
        <taxon>Tracheophyta</taxon>
        <taxon>Spermatophyta</taxon>
        <taxon>Magnoliopsida</taxon>
        <taxon>Liliopsida</taxon>
        <taxon>Poales</taxon>
        <taxon>Poaceae</taxon>
        <taxon>PACMAD clade</taxon>
        <taxon>Panicoideae</taxon>
        <taxon>Andropogonodae</taxon>
        <taxon>Andropogoneae</taxon>
        <taxon>Sorghinae</taxon>
        <taxon>Sorghum</taxon>
    </lineage>
</organism>
<dbReference type="Gramene" id="OQU87189">
    <property type="protein sequence ID" value="OQU87189"/>
    <property type="gene ID" value="SORBI_3003G226950"/>
</dbReference>
<keyword evidence="3" id="KW-1185">Reference proteome</keyword>
<dbReference type="Proteomes" id="UP000000768">
    <property type="component" value="Chromosome 3"/>
</dbReference>
<feature type="region of interest" description="Disordered" evidence="1">
    <location>
        <begin position="50"/>
        <end position="87"/>
    </location>
</feature>
<dbReference type="EMBL" id="CM000762">
    <property type="protein sequence ID" value="OQU87189.1"/>
    <property type="molecule type" value="Genomic_DNA"/>
</dbReference>
<reference evidence="3" key="2">
    <citation type="journal article" date="2018" name="Plant J.">
        <title>The Sorghum bicolor reference genome: improved assembly, gene annotations, a transcriptome atlas, and signatures of genome organization.</title>
        <authorList>
            <person name="McCormick R.F."/>
            <person name="Truong S.K."/>
            <person name="Sreedasyam A."/>
            <person name="Jenkins J."/>
            <person name="Shu S."/>
            <person name="Sims D."/>
            <person name="Kennedy M."/>
            <person name="Amirebrahimi M."/>
            <person name="Weers B.D."/>
            <person name="McKinley B."/>
            <person name="Mattison A."/>
            <person name="Morishige D.T."/>
            <person name="Grimwood J."/>
            <person name="Schmutz J."/>
            <person name="Mullet J.E."/>
        </authorList>
    </citation>
    <scope>NUCLEOTIDE SEQUENCE [LARGE SCALE GENOMIC DNA]</scope>
    <source>
        <strain evidence="3">cv. BTx623</strain>
    </source>
</reference>
<name>A0A1W0VYI4_SORBI</name>
<dbReference type="AlphaFoldDB" id="A0A1W0VYI4"/>